<name>W9S1L9_9ROSA</name>
<organism evidence="5 6">
    <name type="scientific">Morus notabilis</name>
    <dbReference type="NCBI Taxonomy" id="981085"/>
    <lineage>
        <taxon>Eukaryota</taxon>
        <taxon>Viridiplantae</taxon>
        <taxon>Streptophyta</taxon>
        <taxon>Embryophyta</taxon>
        <taxon>Tracheophyta</taxon>
        <taxon>Spermatophyta</taxon>
        <taxon>Magnoliopsida</taxon>
        <taxon>eudicotyledons</taxon>
        <taxon>Gunneridae</taxon>
        <taxon>Pentapetalae</taxon>
        <taxon>rosids</taxon>
        <taxon>fabids</taxon>
        <taxon>Rosales</taxon>
        <taxon>Moraceae</taxon>
        <taxon>Moreae</taxon>
        <taxon>Morus</taxon>
    </lineage>
</organism>
<evidence type="ECO:0000256" key="1">
    <source>
        <dbReference type="ARBA" id="ARBA00022614"/>
    </source>
</evidence>
<feature type="domain" description="Leucine-rich repeat-containing N-terminal plant-type" evidence="4">
    <location>
        <begin position="28"/>
        <end position="66"/>
    </location>
</feature>
<keyword evidence="6" id="KW-1185">Reference proteome</keyword>
<keyword evidence="1" id="KW-0433">Leucine-rich repeat</keyword>
<feature type="signal peptide" evidence="3">
    <location>
        <begin position="1"/>
        <end position="25"/>
    </location>
</feature>
<sequence>MAGIQLFCFMLLYAVLGAVLVDAHGENSTDSYWLLRIKSELDDPKGVMESWSLDANVCTWYGLTCSYDQVVGLNSV</sequence>
<dbReference type="InterPro" id="IPR013210">
    <property type="entry name" value="LRR_N_plant-typ"/>
</dbReference>
<feature type="chain" id="PRO_5004929082" description="Leucine-rich repeat-containing N-terminal plant-type domain-containing protein" evidence="3">
    <location>
        <begin position="26"/>
        <end position="76"/>
    </location>
</feature>
<dbReference type="Proteomes" id="UP000030645">
    <property type="component" value="Unassembled WGS sequence"/>
</dbReference>
<keyword evidence="2" id="KW-0677">Repeat</keyword>
<dbReference type="AlphaFoldDB" id="W9S1L9"/>
<evidence type="ECO:0000313" key="5">
    <source>
        <dbReference type="EMBL" id="EXC08900.1"/>
    </source>
</evidence>
<evidence type="ECO:0000259" key="4">
    <source>
        <dbReference type="Pfam" id="PF08263"/>
    </source>
</evidence>
<dbReference type="Pfam" id="PF08263">
    <property type="entry name" value="LRRNT_2"/>
    <property type="match status" value="1"/>
</dbReference>
<dbReference type="InterPro" id="IPR032675">
    <property type="entry name" value="LRR_dom_sf"/>
</dbReference>
<dbReference type="Gene3D" id="3.80.10.10">
    <property type="entry name" value="Ribonuclease Inhibitor"/>
    <property type="match status" value="1"/>
</dbReference>
<dbReference type="EMBL" id="KE345603">
    <property type="protein sequence ID" value="EXC08900.1"/>
    <property type="molecule type" value="Genomic_DNA"/>
</dbReference>
<evidence type="ECO:0000256" key="2">
    <source>
        <dbReference type="ARBA" id="ARBA00022737"/>
    </source>
</evidence>
<gene>
    <name evidence="5" type="ORF">L484_003279</name>
</gene>
<evidence type="ECO:0000313" key="6">
    <source>
        <dbReference type="Proteomes" id="UP000030645"/>
    </source>
</evidence>
<evidence type="ECO:0000256" key="3">
    <source>
        <dbReference type="SAM" id="SignalP"/>
    </source>
</evidence>
<protein>
    <recommendedName>
        <fullName evidence="4">Leucine-rich repeat-containing N-terminal plant-type domain-containing protein</fullName>
    </recommendedName>
</protein>
<reference evidence="6" key="1">
    <citation type="submission" date="2013-01" db="EMBL/GenBank/DDBJ databases">
        <title>Draft Genome Sequence of a Mulberry Tree, Morus notabilis C.K. Schneid.</title>
        <authorList>
            <person name="He N."/>
            <person name="Zhao S."/>
        </authorList>
    </citation>
    <scope>NUCLEOTIDE SEQUENCE</scope>
</reference>
<proteinExistence type="predicted"/>
<keyword evidence="3" id="KW-0732">Signal</keyword>
<accession>W9S1L9</accession>